<evidence type="ECO:0000256" key="7">
    <source>
        <dbReference type="ARBA" id="ARBA00022490"/>
    </source>
</evidence>
<evidence type="ECO:0000313" key="17">
    <source>
        <dbReference type="Proteomes" id="UP001250932"/>
    </source>
</evidence>
<evidence type="ECO:0000256" key="2">
    <source>
        <dbReference type="ARBA" id="ARBA00002842"/>
    </source>
</evidence>
<dbReference type="PIRSF" id="PIRSF000350">
    <property type="entry name" value="Mercury_reductase_MerA"/>
    <property type="match status" value="1"/>
</dbReference>
<dbReference type="PANTHER" id="PTHR22912:SF93">
    <property type="entry name" value="SOLUBLE PYRIDINE NUCLEOTIDE TRANSHYDROGENASE"/>
    <property type="match status" value="1"/>
</dbReference>
<organism evidence="16 17">
    <name type="scientific">Candidatus Nitronereus thalassa</name>
    <dbReference type="NCBI Taxonomy" id="3020898"/>
    <lineage>
        <taxon>Bacteria</taxon>
        <taxon>Pseudomonadati</taxon>
        <taxon>Nitrospirota</taxon>
        <taxon>Nitrospiria</taxon>
        <taxon>Nitrospirales</taxon>
        <taxon>Nitrospiraceae</taxon>
        <taxon>Candidatus Nitronereus</taxon>
    </lineage>
</organism>
<dbReference type="GO" id="GO:0003957">
    <property type="term" value="F:NAD(P)+ transhydrogenase (Si-specific) activity"/>
    <property type="evidence" value="ECO:0007669"/>
    <property type="project" value="UniProtKB-EC"/>
</dbReference>
<evidence type="ECO:0000256" key="8">
    <source>
        <dbReference type="ARBA" id="ARBA00022630"/>
    </source>
</evidence>
<keyword evidence="9" id="KW-0274">FAD</keyword>
<evidence type="ECO:0000256" key="13">
    <source>
        <dbReference type="ARBA" id="ARBA00031183"/>
    </source>
</evidence>
<dbReference type="EC" id="1.6.1.1" evidence="5"/>
<comment type="similarity">
    <text evidence="4">Belongs to the class-I pyridine nucleotide-disulfide oxidoreductase family.</text>
</comment>
<dbReference type="InterPro" id="IPR050151">
    <property type="entry name" value="Class-I_Pyr_Nuc-Dis_Oxidored"/>
</dbReference>
<evidence type="ECO:0000259" key="15">
    <source>
        <dbReference type="Pfam" id="PF07992"/>
    </source>
</evidence>
<feature type="domain" description="Pyridine nucleotide-disulphide oxidoreductase dimerisation" evidence="14">
    <location>
        <begin position="346"/>
        <end position="453"/>
    </location>
</feature>
<dbReference type="Gene3D" id="3.50.50.60">
    <property type="entry name" value="FAD/NAD(P)-binding domain"/>
    <property type="match status" value="2"/>
</dbReference>
<keyword evidence="11 16" id="KW-0560">Oxidoreductase</keyword>
<protein>
    <recommendedName>
        <fullName evidence="6">Soluble pyridine nucleotide transhydrogenase</fullName>
        <ecNumber evidence="5">1.6.1.1</ecNumber>
    </recommendedName>
    <alternativeName>
        <fullName evidence="13">NAD(P)(+) transhydrogenase [B-specific]</fullName>
    </alternativeName>
</protein>
<evidence type="ECO:0000256" key="5">
    <source>
        <dbReference type="ARBA" id="ARBA00012772"/>
    </source>
</evidence>
<comment type="subcellular location">
    <subcellularLocation>
        <location evidence="3">Cytoplasm</location>
    </subcellularLocation>
</comment>
<evidence type="ECO:0000256" key="1">
    <source>
        <dbReference type="ARBA" id="ARBA00001974"/>
    </source>
</evidence>
<dbReference type="InterPro" id="IPR001100">
    <property type="entry name" value="Pyr_nuc-diS_OxRdtase"/>
</dbReference>
<dbReference type="Gene3D" id="3.30.390.30">
    <property type="match status" value="1"/>
</dbReference>
<name>A0ABU3K9B9_9BACT</name>
<dbReference type="InterPro" id="IPR023753">
    <property type="entry name" value="FAD/NAD-binding_dom"/>
</dbReference>
<dbReference type="PRINTS" id="PR00411">
    <property type="entry name" value="PNDRDTASEI"/>
</dbReference>
<comment type="cofactor">
    <cofactor evidence="1">
        <name>FAD</name>
        <dbReference type="ChEBI" id="CHEBI:57692"/>
    </cofactor>
</comment>
<evidence type="ECO:0000256" key="11">
    <source>
        <dbReference type="ARBA" id="ARBA00023002"/>
    </source>
</evidence>
<dbReference type="SUPFAM" id="SSF55424">
    <property type="entry name" value="FAD/NAD-linked reductases, dimerisation (C-terminal) domain"/>
    <property type="match status" value="1"/>
</dbReference>
<dbReference type="EMBL" id="JAQOUE010000001">
    <property type="protein sequence ID" value="MDT7042991.1"/>
    <property type="molecule type" value="Genomic_DNA"/>
</dbReference>
<evidence type="ECO:0000256" key="9">
    <source>
        <dbReference type="ARBA" id="ARBA00022827"/>
    </source>
</evidence>
<dbReference type="Proteomes" id="UP001250932">
    <property type="component" value="Unassembled WGS sequence"/>
</dbReference>
<evidence type="ECO:0000256" key="6">
    <source>
        <dbReference type="ARBA" id="ARBA00016603"/>
    </source>
</evidence>
<dbReference type="InterPro" id="IPR004099">
    <property type="entry name" value="Pyr_nucl-diS_OxRdtase_dimer"/>
</dbReference>
<dbReference type="PANTHER" id="PTHR22912">
    <property type="entry name" value="DISULFIDE OXIDOREDUCTASE"/>
    <property type="match status" value="1"/>
</dbReference>
<gene>
    <name evidence="16" type="primary">sthA</name>
    <name evidence="16" type="ORF">PPG34_11555</name>
</gene>
<evidence type="ECO:0000256" key="10">
    <source>
        <dbReference type="ARBA" id="ARBA00022857"/>
    </source>
</evidence>
<proteinExistence type="inferred from homology"/>
<dbReference type="Pfam" id="PF07992">
    <property type="entry name" value="Pyr_redox_2"/>
    <property type="match status" value="1"/>
</dbReference>
<keyword evidence="7" id="KW-0963">Cytoplasm</keyword>
<dbReference type="NCBIfam" id="NF003585">
    <property type="entry name" value="PRK05249.1"/>
    <property type="match status" value="1"/>
</dbReference>
<comment type="function">
    <text evidence="2">Conversion of NADPH, generated by peripheral catabolic pathways, to NADH, which can enter the respiratory chain for energy generation.</text>
</comment>
<evidence type="ECO:0000259" key="14">
    <source>
        <dbReference type="Pfam" id="PF02852"/>
    </source>
</evidence>
<accession>A0ABU3K9B9</accession>
<keyword evidence="17" id="KW-1185">Reference proteome</keyword>
<sequence>MSASKHFDILVIGSGPAGQKAAIQGAKVGKRVALVERSKHVGGACVHHGTIPSKTLRESALNMVRFQRTSNVFDFRLRDDLTVPALIQRLDEVIQAHSVYMAAQLDRNQVTRFHARAKFASSHEVEFTTPKRTIERYSADIIIIATGSRPRCPDNVPVDHEHILDSDSILSMIYLPKTLTVLGGGVIASEYASFFSLLGVQVMMVDQADRPVRFMDAEITNGFVKAFEATGGRYFGEQKIEEVKWDGLSKVMTKLGNGETLESEKMLMALGRVANIEELNLSEVGIEPTPRGLIPVDEFFRTAVSHVYAVGDVIGPPSLASCSMEQGRRAVCHALAIDPGHSADMVPMGIYTVPEMSSVGITEEEAVSRHGGAVVGRAQFQEIARGQISGMTEGLLKLVADAQGKKLLGVHIVGEGATELVHIGQMGLLAEVEVDHFVENIFNFPTMAETYRVAALDIVKQRPR</sequence>
<keyword evidence="10" id="KW-0521">NADP</keyword>
<evidence type="ECO:0000256" key="12">
    <source>
        <dbReference type="ARBA" id="ARBA00023027"/>
    </source>
</evidence>
<dbReference type="Pfam" id="PF02852">
    <property type="entry name" value="Pyr_redox_dim"/>
    <property type="match status" value="1"/>
</dbReference>
<evidence type="ECO:0000313" key="16">
    <source>
        <dbReference type="EMBL" id="MDT7042991.1"/>
    </source>
</evidence>
<dbReference type="RefSeq" id="WP_313833466.1">
    <property type="nucleotide sequence ID" value="NZ_JAQOUE010000001.1"/>
</dbReference>
<dbReference type="InterPro" id="IPR036188">
    <property type="entry name" value="FAD/NAD-bd_sf"/>
</dbReference>
<reference evidence="16 17" key="1">
    <citation type="journal article" date="2023" name="ISME J.">
        <title>Cultivation and genomic characterization of novel and ubiquitous marine nitrite-oxidizing bacteria from the Nitrospirales.</title>
        <authorList>
            <person name="Mueller A.J."/>
            <person name="Daebeler A."/>
            <person name="Herbold C.W."/>
            <person name="Kirkegaard R.H."/>
            <person name="Daims H."/>
        </authorList>
    </citation>
    <scope>NUCLEOTIDE SEQUENCE [LARGE SCALE GENOMIC DNA]</scope>
    <source>
        <strain evidence="16 17">EB</strain>
    </source>
</reference>
<evidence type="ECO:0000256" key="4">
    <source>
        <dbReference type="ARBA" id="ARBA00007532"/>
    </source>
</evidence>
<dbReference type="SUPFAM" id="SSF51905">
    <property type="entry name" value="FAD/NAD(P)-binding domain"/>
    <property type="match status" value="1"/>
</dbReference>
<dbReference type="InterPro" id="IPR016156">
    <property type="entry name" value="FAD/NAD-linked_Rdtase_dimer_sf"/>
</dbReference>
<comment type="caution">
    <text evidence="16">The sequence shown here is derived from an EMBL/GenBank/DDBJ whole genome shotgun (WGS) entry which is preliminary data.</text>
</comment>
<evidence type="ECO:0000256" key="3">
    <source>
        <dbReference type="ARBA" id="ARBA00004496"/>
    </source>
</evidence>
<feature type="domain" description="FAD/NAD(P)-binding" evidence="15">
    <location>
        <begin position="7"/>
        <end position="327"/>
    </location>
</feature>
<keyword evidence="8" id="KW-0285">Flavoprotein</keyword>
<dbReference type="PRINTS" id="PR00368">
    <property type="entry name" value="FADPNR"/>
</dbReference>
<keyword evidence="12" id="KW-0520">NAD</keyword>